<dbReference type="AlphaFoldDB" id="A0A174AP70"/>
<proteinExistence type="predicted"/>
<dbReference type="PROSITE" id="PS01095">
    <property type="entry name" value="GH18_1"/>
    <property type="match status" value="1"/>
</dbReference>
<dbReference type="GO" id="GO:0005975">
    <property type="term" value="P:carbohydrate metabolic process"/>
    <property type="evidence" value="ECO:0007669"/>
    <property type="project" value="InterPro"/>
</dbReference>
<evidence type="ECO:0000313" key="9">
    <source>
        <dbReference type="Proteomes" id="UP000487596"/>
    </source>
</evidence>
<dbReference type="Proteomes" id="UP000183766">
    <property type="component" value="Unassembled WGS sequence"/>
</dbReference>
<dbReference type="InterPro" id="IPR032320">
    <property type="entry name" value="GH18_BT1044-like"/>
</dbReference>
<dbReference type="Gene3D" id="3.20.20.80">
    <property type="entry name" value="Glycosidases"/>
    <property type="match status" value="1"/>
</dbReference>
<protein>
    <submittedName>
        <fullName evidence="2">Endoglycosidase</fullName>
    </submittedName>
    <submittedName>
        <fullName evidence="5">Putative glycoside hydrolase Family 18, chitinase_18</fullName>
    </submittedName>
</protein>
<dbReference type="EMBL" id="WDCP01000062">
    <property type="protein sequence ID" value="KAB6337158.1"/>
    <property type="molecule type" value="Genomic_DNA"/>
</dbReference>
<feature type="chain" id="PRO_5014250885" evidence="1">
    <location>
        <begin position="21"/>
        <end position="372"/>
    </location>
</feature>
<evidence type="ECO:0000313" key="5">
    <source>
        <dbReference type="EMBL" id="SFM79512.1"/>
    </source>
</evidence>
<evidence type="ECO:0000256" key="1">
    <source>
        <dbReference type="SAM" id="SignalP"/>
    </source>
</evidence>
<gene>
    <name evidence="2" type="ORF">GA424_15825</name>
    <name evidence="3" type="ORF">GAZ43_19790</name>
    <name evidence="4" type="ORF">SAMN04487924_1156</name>
    <name evidence="5" type="ORF">SAMN05216250_110105</name>
</gene>
<accession>A0A174AP70</accession>
<dbReference type="PROSITE" id="PS51257">
    <property type="entry name" value="PROKAR_LIPOPROTEIN"/>
    <property type="match status" value="1"/>
</dbReference>
<evidence type="ECO:0000313" key="2">
    <source>
        <dbReference type="EMBL" id="KAB6135890.1"/>
    </source>
</evidence>
<evidence type="ECO:0000313" key="3">
    <source>
        <dbReference type="EMBL" id="KAB6337158.1"/>
    </source>
</evidence>
<evidence type="ECO:0000313" key="8">
    <source>
        <dbReference type="Proteomes" id="UP000438288"/>
    </source>
</evidence>
<dbReference type="GO" id="GO:0004553">
    <property type="term" value="F:hydrolase activity, hydrolyzing O-glycosyl compounds"/>
    <property type="evidence" value="ECO:0007669"/>
    <property type="project" value="InterPro"/>
</dbReference>
<feature type="signal peptide" evidence="1">
    <location>
        <begin position="1"/>
        <end position="20"/>
    </location>
</feature>
<dbReference type="Proteomes" id="UP000438288">
    <property type="component" value="Unassembled WGS sequence"/>
</dbReference>
<evidence type="ECO:0000313" key="4">
    <source>
        <dbReference type="EMBL" id="SEA83471.1"/>
    </source>
</evidence>
<keyword evidence="1" id="KW-0732">Signal</keyword>
<reference evidence="6 7" key="1">
    <citation type="submission" date="2016-10" db="EMBL/GenBank/DDBJ databases">
        <authorList>
            <person name="de Groot N.N."/>
        </authorList>
    </citation>
    <scope>NUCLEOTIDE SEQUENCE [LARGE SCALE GENOMIC DNA]</scope>
    <source>
        <strain evidence="5 7">NLAE-zl-C202</strain>
        <strain evidence="4 6">NLAE-zl-G339</strain>
    </source>
</reference>
<keyword evidence="2" id="KW-0326">Glycosidase</keyword>
<evidence type="ECO:0000313" key="6">
    <source>
        <dbReference type="Proteomes" id="UP000183040"/>
    </source>
</evidence>
<dbReference type="SUPFAM" id="SSF51445">
    <property type="entry name" value="(Trans)glycosidases"/>
    <property type="match status" value="1"/>
</dbReference>
<dbReference type="EMBL" id="FOUM01000010">
    <property type="protein sequence ID" value="SFM79512.1"/>
    <property type="molecule type" value="Genomic_DNA"/>
</dbReference>
<evidence type="ECO:0000313" key="7">
    <source>
        <dbReference type="Proteomes" id="UP000183766"/>
    </source>
</evidence>
<dbReference type="InterPro" id="IPR017853">
    <property type="entry name" value="GH"/>
</dbReference>
<dbReference type="Pfam" id="PF16141">
    <property type="entry name" value="GH18_BT1044-like"/>
    <property type="match status" value="1"/>
</dbReference>
<dbReference type="Proteomes" id="UP000487596">
    <property type="component" value="Unassembled WGS sequence"/>
</dbReference>
<dbReference type="EMBL" id="FNRP01000015">
    <property type="protein sequence ID" value="SEA83471.1"/>
    <property type="molecule type" value="Genomic_DNA"/>
</dbReference>
<dbReference type="EMBL" id="WDEH01000027">
    <property type="protein sequence ID" value="KAB6135890.1"/>
    <property type="molecule type" value="Genomic_DNA"/>
</dbReference>
<dbReference type="Proteomes" id="UP000183040">
    <property type="component" value="Unassembled WGS sequence"/>
</dbReference>
<reference evidence="8 9" key="2">
    <citation type="journal article" date="2019" name="Nat. Med.">
        <title>A library of human gut bacterial isolates paired with longitudinal multiomics data enables mechanistic microbiome research.</title>
        <authorList>
            <person name="Poyet M."/>
            <person name="Groussin M."/>
            <person name="Gibbons S.M."/>
            <person name="Avila-Pacheco J."/>
            <person name="Jiang X."/>
            <person name="Kearney S.M."/>
            <person name="Perrotta A.R."/>
            <person name="Berdy B."/>
            <person name="Zhao S."/>
            <person name="Lieberman T.D."/>
            <person name="Swanson P.K."/>
            <person name="Smith M."/>
            <person name="Roesemann S."/>
            <person name="Alexander J.E."/>
            <person name="Rich S.A."/>
            <person name="Livny J."/>
            <person name="Vlamakis H."/>
            <person name="Clish C."/>
            <person name="Bullock K."/>
            <person name="Deik A."/>
            <person name="Scott J."/>
            <person name="Pierce K.A."/>
            <person name="Xavier R.J."/>
            <person name="Alm E.J."/>
        </authorList>
    </citation>
    <scope>NUCLEOTIDE SEQUENCE [LARGE SCALE GENOMIC DNA]</scope>
    <source>
        <strain evidence="3 8">BIOML-A16</strain>
        <strain evidence="2 9">BIOML-A62</strain>
    </source>
</reference>
<sequence length="372" mass="42461">MKRLYKYFFGILGISFALTACDDWLDTEIKDPANLTISNKDEAYYARLREYKKSDHPVAFGWYGNWTGTGASYENSLKGLPDSVDFVSLWGNWKNPSPAMMEDLRYVQEKKGTKVLFCFLVLDIGDQITPPMPQEEINNGTSIEDWRHKFWGWDYSLENRLVAVEKYANALCDTIEKYNYDGFDFDAEPNVQHPFPTDKELWQNNGQVIAKFVETMSKRVGPKSGTGKMLVVDGEPDALPAELFHHFDYLILQTYTTYYKQDNSRLDARFDKQYAHFKDVATAGEIAKKIIICENFEDHAKTGGAAFILPDGTEINSLSGFAYWNPSVGGIQYRKGGVGTYHMEYEYKVNAQGSETYPALRKAIQIQNPSIK</sequence>
<dbReference type="InterPro" id="IPR001579">
    <property type="entry name" value="Glyco_hydro_18_chit_AS"/>
</dbReference>
<dbReference type="RefSeq" id="WP_004309568.1">
    <property type="nucleotide sequence ID" value="NZ_CABKPA010000036.1"/>
</dbReference>
<name>A0A174AP70_9BACE</name>
<organism evidence="5 7">
    <name type="scientific">Bacteroides xylanisolvens</name>
    <dbReference type="NCBI Taxonomy" id="371601"/>
    <lineage>
        <taxon>Bacteria</taxon>
        <taxon>Pseudomonadati</taxon>
        <taxon>Bacteroidota</taxon>
        <taxon>Bacteroidia</taxon>
        <taxon>Bacteroidales</taxon>
        <taxon>Bacteroidaceae</taxon>
        <taxon>Bacteroides</taxon>
    </lineage>
</organism>
<keyword evidence="5" id="KW-0378">Hydrolase</keyword>